<sequence length="44" mass="5141">MISAYTVPMPSPRYIISHKKGKKRSWIVADRDSSHYFSQKIARC</sequence>
<dbReference type="AlphaFoldDB" id="F5YGJ7"/>
<proteinExistence type="predicted"/>
<protein>
    <submittedName>
        <fullName evidence="1">Uncharacterized protein</fullName>
    </submittedName>
</protein>
<dbReference type="HOGENOM" id="CLU_3223470_0_0_12"/>
<evidence type="ECO:0000313" key="2">
    <source>
        <dbReference type="Proteomes" id="UP000009223"/>
    </source>
</evidence>
<accession>F5YGJ7</accession>
<name>F5YGJ7_TREPZ</name>
<organism evidence="1 2">
    <name type="scientific">Treponema primitia (strain ATCC BAA-887 / DSM 12427 / ZAS-2)</name>
    <dbReference type="NCBI Taxonomy" id="545694"/>
    <lineage>
        <taxon>Bacteria</taxon>
        <taxon>Pseudomonadati</taxon>
        <taxon>Spirochaetota</taxon>
        <taxon>Spirochaetia</taxon>
        <taxon>Spirochaetales</taxon>
        <taxon>Treponemataceae</taxon>
        <taxon>Treponema</taxon>
    </lineage>
</organism>
<keyword evidence="2" id="KW-1185">Reference proteome</keyword>
<reference evidence="1 2" key="2">
    <citation type="journal article" date="2011" name="ISME J.">
        <title>RNA-seq reveals cooperative metabolic interactions between two termite-gut spirochete species in co-culture.</title>
        <authorList>
            <person name="Rosenthal A.Z."/>
            <person name="Matson E.G."/>
            <person name="Eldar A."/>
            <person name="Leadbetter J.R."/>
        </authorList>
    </citation>
    <scope>NUCLEOTIDE SEQUENCE [LARGE SCALE GENOMIC DNA]</scope>
    <source>
        <strain evidence="2">ATCC BAA-887 / DSM 12427 / ZAS-2</strain>
    </source>
</reference>
<dbReference type="Proteomes" id="UP000009223">
    <property type="component" value="Chromosome"/>
</dbReference>
<dbReference type="STRING" id="545694.TREPR_2583"/>
<dbReference type="KEGG" id="tpi:TREPR_2583"/>
<gene>
    <name evidence="1" type="ordered locus">TREPR_2583</name>
</gene>
<evidence type="ECO:0000313" key="1">
    <source>
        <dbReference type="EMBL" id="AEF84262.1"/>
    </source>
</evidence>
<dbReference type="EMBL" id="CP001843">
    <property type="protein sequence ID" value="AEF84262.1"/>
    <property type="molecule type" value="Genomic_DNA"/>
</dbReference>
<reference evidence="2" key="1">
    <citation type="submission" date="2009-12" db="EMBL/GenBank/DDBJ databases">
        <title>Complete sequence of Treponema primitia strain ZAS-2.</title>
        <authorList>
            <person name="Tetu S.G."/>
            <person name="Matson E."/>
            <person name="Ren Q."/>
            <person name="Seshadri R."/>
            <person name="Elbourne L."/>
            <person name="Hassan K.A."/>
            <person name="Durkin A."/>
            <person name="Radune D."/>
            <person name="Mohamoud Y."/>
            <person name="Shay R."/>
            <person name="Jin S."/>
            <person name="Zhang X."/>
            <person name="Lucey K."/>
            <person name="Ballor N.R."/>
            <person name="Ottesen E."/>
            <person name="Rosenthal R."/>
            <person name="Allen A."/>
            <person name="Leadbetter J.R."/>
            <person name="Paulsen I.T."/>
        </authorList>
    </citation>
    <scope>NUCLEOTIDE SEQUENCE [LARGE SCALE GENOMIC DNA]</scope>
    <source>
        <strain evidence="2">ATCC BAA-887 / DSM 12427 / ZAS-2</strain>
    </source>
</reference>